<dbReference type="AlphaFoldDB" id="U2EDT8"/>
<comment type="similarity">
    <text evidence="1 3">Belongs to the short-chain dehydrogenases/reductases (SDR) family.</text>
</comment>
<dbReference type="EMBL" id="AFNU02000002">
    <property type="protein sequence ID" value="ERJ13153.1"/>
    <property type="molecule type" value="Genomic_DNA"/>
</dbReference>
<sequence>MDKEIVLITGTSSGFGFMTALHLAEKGYYVIATMRNMNKKELLLSEAKYKRVEKNIEVHKLDVKNHTQILGLKQYIINEFGRLDLLINNAGYCLGGMTEFANTREWEDQLNTNVLSVVAVSKAFIGMMRRNRKGKIINIGSISGRFGFPGMAAYTTSKFALSGFSESLRLELAPFNIKVSLIEAGSFKTNIWEKSLTKVEFNQEQDYEPYMKFIYNSAKQTANTADNPMKVVQLIEKICKSKKPKFRYQIGKGVKTMLLIKLVFPWSLIEWVVIKRMKK</sequence>
<dbReference type="InParanoid" id="U2EDT8"/>
<evidence type="ECO:0000256" key="3">
    <source>
        <dbReference type="RuleBase" id="RU000363"/>
    </source>
</evidence>
<dbReference type="STRING" id="1033810.HLPCO_000772"/>
<dbReference type="Proteomes" id="UP000005707">
    <property type="component" value="Unassembled WGS sequence"/>
</dbReference>
<reference evidence="4 5" key="1">
    <citation type="journal article" date="2011" name="J. Bacteriol.">
        <title>Genome sequence of Haloplasma contractile, an unusual contractile bacterium from a deep-sea anoxic brine lake.</title>
        <authorList>
            <person name="Antunes A."/>
            <person name="Alam I."/>
            <person name="El Dorry H."/>
            <person name="Siam R."/>
            <person name="Robertson A."/>
            <person name="Bajic V.B."/>
            <person name="Stingl U."/>
        </authorList>
    </citation>
    <scope>NUCLEOTIDE SEQUENCE [LARGE SCALE GENOMIC DNA]</scope>
    <source>
        <strain evidence="4 5">SSD-17B</strain>
    </source>
</reference>
<dbReference type="InterPro" id="IPR020904">
    <property type="entry name" value="Sc_DH/Rdtase_CS"/>
</dbReference>
<dbReference type="CDD" id="cd05374">
    <property type="entry name" value="17beta-HSD-like_SDR_c"/>
    <property type="match status" value="1"/>
</dbReference>
<dbReference type="GO" id="GO:0016491">
    <property type="term" value="F:oxidoreductase activity"/>
    <property type="evidence" value="ECO:0007669"/>
    <property type="project" value="UniProtKB-KW"/>
</dbReference>
<name>U2EDT8_9MOLU</name>
<dbReference type="Gene3D" id="3.40.50.720">
    <property type="entry name" value="NAD(P)-binding Rossmann-like Domain"/>
    <property type="match status" value="1"/>
</dbReference>
<dbReference type="InterPro" id="IPR002347">
    <property type="entry name" value="SDR_fam"/>
</dbReference>
<dbReference type="InterPro" id="IPR036291">
    <property type="entry name" value="NAD(P)-bd_dom_sf"/>
</dbReference>
<dbReference type="PROSITE" id="PS00061">
    <property type="entry name" value="ADH_SHORT"/>
    <property type="match status" value="1"/>
</dbReference>
<dbReference type="FunCoup" id="U2EDT8">
    <property type="interactions" value="131"/>
</dbReference>
<dbReference type="PRINTS" id="PR00081">
    <property type="entry name" value="GDHRDH"/>
</dbReference>
<gene>
    <name evidence="4" type="ORF">HLPCO_000772</name>
</gene>
<dbReference type="PRINTS" id="PR00080">
    <property type="entry name" value="SDRFAMILY"/>
</dbReference>
<dbReference type="PANTHER" id="PTHR43976">
    <property type="entry name" value="SHORT CHAIN DEHYDROGENASE"/>
    <property type="match status" value="1"/>
</dbReference>
<keyword evidence="5" id="KW-1185">Reference proteome</keyword>
<dbReference type="InterPro" id="IPR051911">
    <property type="entry name" value="SDR_oxidoreductase"/>
</dbReference>
<keyword evidence="2 4" id="KW-0560">Oxidoreductase</keyword>
<comment type="caution">
    <text evidence="4">The sequence shown here is derived from an EMBL/GenBank/DDBJ whole genome shotgun (WGS) entry which is preliminary data.</text>
</comment>
<proteinExistence type="inferred from homology"/>
<protein>
    <submittedName>
        <fullName evidence="4">Retinol dehydrogenase 8 protein</fullName>
        <ecNumber evidence="4">1.1.1.-</ecNumber>
    </submittedName>
</protein>
<evidence type="ECO:0000313" key="5">
    <source>
        <dbReference type="Proteomes" id="UP000005707"/>
    </source>
</evidence>
<evidence type="ECO:0000256" key="2">
    <source>
        <dbReference type="ARBA" id="ARBA00023002"/>
    </source>
</evidence>
<dbReference type="RefSeq" id="WP_008826836.1">
    <property type="nucleotide sequence ID" value="NZ_AFNU02000002.1"/>
</dbReference>
<dbReference type="EC" id="1.1.1.-" evidence="4"/>
<dbReference type="SUPFAM" id="SSF51735">
    <property type="entry name" value="NAD(P)-binding Rossmann-fold domains"/>
    <property type="match status" value="1"/>
</dbReference>
<organism evidence="4 5">
    <name type="scientific">Haloplasma contractile SSD-17B</name>
    <dbReference type="NCBI Taxonomy" id="1033810"/>
    <lineage>
        <taxon>Bacteria</taxon>
        <taxon>Bacillati</taxon>
        <taxon>Mycoplasmatota</taxon>
        <taxon>Mollicutes</taxon>
        <taxon>Haloplasmatales</taxon>
        <taxon>Haloplasmataceae</taxon>
        <taxon>Haloplasma</taxon>
    </lineage>
</organism>
<dbReference type="PANTHER" id="PTHR43976:SF16">
    <property type="entry name" value="SHORT-CHAIN DEHYDROGENASE_REDUCTASE FAMILY PROTEIN"/>
    <property type="match status" value="1"/>
</dbReference>
<reference evidence="4 5" key="2">
    <citation type="journal article" date="2013" name="PLoS ONE">
        <title>INDIGO - INtegrated Data Warehouse of MIcrobial GenOmes with Examples from the Red Sea Extremophiles.</title>
        <authorList>
            <person name="Alam I."/>
            <person name="Antunes A."/>
            <person name="Kamau A.A."/>
            <person name="Ba Alawi W."/>
            <person name="Kalkatawi M."/>
            <person name="Stingl U."/>
            <person name="Bajic V.B."/>
        </authorList>
    </citation>
    <scope>NUCLEOTIDE SEQUENCE [LARGE SCALE GENOMIC DNA]</scope>
    <source>
        <strain evidence="4 5">SSD-17B</strain>
    </source>
</reference>
<evidence type="ECO:0000313" key="4">
    <source>
        <dbReference type="EMBL" id="ERJ13153.1"/>
    </source>
</evidence>
<accession>U2EDT8</accession>
<dbReference type="OrthoDB" id="9775296at2"/>
<dbReference type="eggNOG" id="COG4221">
    <property type="taxonomic scope" value="Bacteria"/>
</dbReference>
<dbReference type="NCBIfam" id="NF005372">
    <property type="entry name" value="PRK06914.1"/>
    <property type="match status" value="1"/>
</dbReference>
<dbReference type="Pfam" id="PF00106">
    <property type="entry name" value="adh_short"/>
    <property type="match status" value="1"/>
</dbReference>
<evidence type="ECO:0000256" key="1">
    <source>
        <dbReference type="ARBA" id="ARBA00006484"/>
    </source>
</evidence>